<keyword evidence="3" id="KW-1185">Reference proteome</keyword>
<reference evidence="2" key="1">
    <citation type="submission" date="2023-07" db="EMBL/GenBank/DDBJ databases">
        <title>Chromosome-level genome assembly of Artemia franciscana.</title>
        <authorList>
            <person name="Jo E."/>
        </authorList>
    </citation>
    <scope>NUCLEOTIDE SEQUENCE</scope>
    <source>
        <tissue evidence="2">Whole body</tissue>
    </source>
</reference>
<dbReference type="EMBL" id="JAVRJZ010000010">
    <property type="protein sequence ID" value="KAK2717931.1"/>
    <property type="molecule type" value="Genomic_DNA"/>
</dbReference>
<gene>
    <name evidence="2" type="ORF">QYM36_006653</name>
</gene>
<name>A0AA88I489_ARTSF</name>
<feature type="region of interest" description="Disordered" evidence="1">
    <location>
        <begin position="1"/>
        <end position="27"/>
    </location>
</feature>
<sequence>MGTPNFFGVTTVKQETEDGSSDGDKDVFGSKHPIFSVEHEANFCAISAGISKDCTANSNHLQQEFTTDGDKDVPIIGSYENDVSEEGCGIPCMPDLISTCLKQEMKVDCQDNELPSNIYVITENDMVKQEICRTGETSFENAAYEEALLLSSHLGDHQRNPSGGNPFDCVTCTSSSNLSEHHISHKEEKLFKCDIFDVNLEAGFVSVYLVTTEVDFGFKFQSALNNSSKSSLEKEEILQSCHNFLEVGFGCNNASVNMEEIKGLKALMKVVNPYVVVVDCVCHGLALCASSVFKEIPLEYDEFVHDVDFYIQHSPERTKPYPRVLGHHVYEKS</sequence>
<evidence type="ECO:0000256" key="1">
    <source>
        <dbReference type="SAM" id="MobiDB-lite"/>
    </source>
</evidence>
<evidence type="ECO:0008006" key="4">
    <source>
        <dbReference type="Google" id="ProtNLM"/>
    </source>
</evidence>
<dbReference type="SUPFAM" id="SSF57667">
    <property type="entry name" value="beta-beta-alpha zinc fingers"/>
    <property type="match status" value="1"/>
</dbReference>
<evidence type="ECO:0000313" key="2">
    <source>
        <dbReference type="EMBL" id="KAK2717931.1"/>
    </source>
</evidence>
<organism evidence="2 3">
    <name type="scientific">Artemia franciscana</name>
    <name type="common">Brine shrimp</name>
    <name type="synonym">Artemia sanfranciscana</name>
    <dbReference type="NCBI Taxonomy" id="6661"/>
    <lineage>
        <taxon>Eukaryota</taxon>
        <taxon>Metazoa</taxon>
        <taxon>Ecdysozoa</taxon>
        <taxon>Arthropoda</taxon>
        <taxon>Crustacea</taxon>
        <taxon>Branchiopoda</taxon>
        <taxon>Anostraca</taxon>
        <taxon>Artemiidae</taxon>
        <taxon>Artemia</taxon>
    </lineage>
</organism>
<dbReference type="InterPro" id="IPR036236">
    <property type="entry name" value="Znf_C2H2_sf"/>
</dbReference>
<dbReference type="AlphaFoldDB" id="A0AA88I489"/>
<evidence type="ECO:0000313" key="3">
    <source>
        <dbReference type="Proteomes" id="UP001187531"/>
    </source>
</evidence>
<dbReference type="Proteomes" id="UP001187531">
    <property type="component" value="Unassembled WGS sequence"/>
</dbReference>
<comment type="caution">
    <text evidence="2">The sequence shown here is derived from an EMBL/GenBank/DDBJ whole genome shotgun (WGS) entry which is preliminary data.</text>
</comment>
<accession>A0AA88I489</accession>
<proteinExistence type="predicted"/>
<dbReference type="Gene3D" id="3.30.160.60">
    <property type="entry name" value="Classic Zinc Finger"/>
    <property type="match status" value="1"/>
</dbReference>
<protein>
    <recommendedName>
        <fullName evidence="4">DUF659 domain-containing protein</fullName>
    </recommendedName>
</protein>